<keyword evidence="2" id="KW-1185">Reference proteome</keyword>
<dbReference type="RefSeq" id="WP_072287573.1">
    <property type="nucleotide sequence ID" value="NZ_CP015455.1"/>
</dbReference>
<dbReference type="OrthoDB" id="5405882at2"/>
<evidence type="ECO:0000313" key="1">
    <source>
        <dbReference type="EMBL" id="APG25731.1"/>
    </source>
</evidence>
<dbReference type="InterPro" id="IPR054686">
    <property type="entry name" value="GSU3473-like"/>
</dbReference>
<sequence>MMIAVRFKDGTYDRVKDSYLDRLIGANKVEIFWRSSGPVLVGRDPVRGRSNACCYRGVERRAGRQSQ</sequence>
<gene>
    <name evidence="1" type="ORF">A7E75_12460</name>
</gene>
<dbReference type="KEGG" id="pace:A6070_06475"/>
<evidence type="ECO:0000313" key="2">
    <source>
        <dbReference type="Proteomes" id="UP000182264"/>
    </source>
</evidence>
<name>A0A1L3GII0_SYNAC</name>
<proteinExistence type="predicted"/>
<organism evidence="1 2">
    <name type="scientific">Syntrophotalea acetylenica</name>
    <name type="common">Pelobacter acetylenicus</name>
    <dbReference type="NCBI Taxonomy" id="29542"/>
    <lineage>
        <taxon>Bacteria</taxon>
        <taxon>Pseudomonadati</taxon>
        <taxon>Thermodesulfobacteriota</taxon>
        <taxon>Desulfuromonadia</taxon>
        <taxon>Desulfuromonadales</taxon>
        <taxon>Syntrophotaleaceae</taxon>
        <taxon>Syntrophotalea</taxon>
    </lineage>
</organism>
<dbReference type="NCBIfam" id="NF045719">
    <property type="entry name" value="GSU3473_fam"/>
    <property type="match status" value="1"/>
</dbReference>
<dbReference type="Proteomes" id="UP000182264">
    <property type="component" value="Chromosome"/>
</dbReference>
<dbReference type="EMBL" id="CP015518">
    <property type="protein sequence ID" value="APG25731.1"/>
    <property type="molecule type" value="Genomic_DNA"/>
</dbReference>
<reference evidence="1 2" key="1">
    <citation type="journal article" date="2017" name="Genome Announc.">
        <title>Complete Genome Sequences of Two Acetylene-Fermenting Pelobacter acetylenicus Strains.</title>
        <authorList>
            <person name="Sutton J.M."/>
            <person name="Baesman S.M."/>
            <person name="Fierst J.L."/>
            <person name="Poret-Peterson A.T."/>
            <person name="Oremland R.S."/>
            <person name="Dunlap D.S."/>
            <person name="Akob D.M."/>
        </authorList>
    </citation>
    <scope>NUCLEOTIDE SEQUENCE [LARGE SCALE GENOMIC DNA]</scope>
    <source>
        <strain evidence="1 2">DSM 3247</strain>
    </source>
</reference>
<accession>A0A1L3GII0</accession>
<dbReference type="AlphaFoldDB" id="A0A1L3GII0"/>
<protein>
    <submittedName>
        <fullName evidence="1">Uncharacterized protein</fullName>
    </submittedName>
</protein>